<dbReference type="RefSeq" id="WP_206654830.1">
    <property type="nucleotide sequence ID" value="NZ_CP071182.1"/>
</dbReference>
<dbReference type="InterPro" id="IPR003593">
    <property type="entry name" value="AAA+_ATPase"/>
</dbReference>
<evidence type="ECO:0000313" key="11">
    <source>
        <dbReference type="EMBL" id="QSO45462.1"/>
    </source>
</evidence>
<dbReference type="PROSITE" id="PS50893">
    <property type="entry name" value="ABC_TRANSPORTER_2"/>
    <property type="match status" value="1"/>
</dbReference>
<evidence type="ECO:0000256" key="3">
    <source>
        <dbReference type="ARBA" id="ARBA00022692"/>
    </source>
</evidence>
<dbReference type="GO" id="GO:0005886">
    <property type="term" value="C:plasma membrane"/>
    <property type="evidence" value="ECO:0007669"/>
    <property type="project" value="UniProtKB-SubCell"/>
</dbReference>
<reference evidence="11 12" key="1">
    <citation type="submission" date="2021-02" db="EMBL/GenBank/DDBJ databases">
        <title>Alicyclobacillus curvatus sp. nov. and Alicyclobacillus mengziensis sp. nov., two acidophilic bacteria isolated from acid mine drainage.</title>
        <authorList>
            <person name="Huang Y."/>
        </authorList>
    </citation>
    <scope>NUCLEOTIDE SEQUENCE [LARGE SCALE GENOMIC DNA]</scope>
    <source>
        <strain evidence="11 12">S30H14</strain>
    </source>
</reference>
<dbReference type="SUPFAM" id="SSF52540">
    <property type="entry name" value="P-loop containing nucleoside triphosphate hydrolases"/>
    <property type="match status" value="1"/>
</dbReference>
<dbReference type="PANTHER" id="PTHR43394:SF1">
    <property type="entry name" value="ATP-BINDING CASSETTE SUB-FAMILY B MEMBER 10, MITOCHONDRIAL"/>
    <property type="match status" value="1"/>
</dbReference>
<feature type="transmembrane region" description="Helical" evidence="8">
    <location>
        <begin position="264"/>
        <end position="283"/>
    </location>
</feature>
<dbReference type="GO" id="GO:0015421">
    <property type="term" value="F:ABC-type oligopeptide transporter activity"/>
    <property type="evidence" value="ECO:0007669"/>
    <property type="project" value="TreeGrafter"/>
</dbReference>
<dbReference type="AlphaFoldDB" id="A0A9X7VVU4"/>
<dbReference type="InterPro" id="IPR039421">
    <property type="entry name" value="Type_1_exporter"/>
</dbReference>
<feature type="transmembrane region" description="Helical" evidence="8">
    <location>
        <begin position="72"/>
        <end position="99"/>
    </location>
</feature>
<comment type="subcellular location">
    <subcellularLocation>
        <location evidence="1">Cell membrane</location>
        <topology evidence="1">Multi-pass membrane protein</topology>
    </subcellularLocation>
</comment>
<dbReference type="EMBL" id="CP071182">
    <property type="protein sequence ID" value="QSO45462.1"/>
    <property type="molecule type" value="Genomic_DNA"/>
</dbReference>
<dbReference type="Pfam" id="PF00005">
    <property type="entry name" value="ABC_tran"/>
    <property type="match status" value="1"/>
</dbReference>
<keyword evidence="5 11" id="KW-0067">ATP-binding</keyword>
<evidence type="ECO:0000256" key="4">
    <source>
        <dbReference type="ARBA" id="ARBA00022741"/>
    </source>
</evidence>
<keyword evidence="6 8" id="KW-1133">Transmembrane helix</keyword>
<evidence type="ECO:0000313" key="12">
    <source>
        <dbReference type="Proteomes" id="UP000663505"/>
    </source>
</evidence>
<feature type="domain" description="ABC transmembrane type-1" evidence="10">
    <location>
        <begin position="40"/>
        <end position="321"/>
    </location>
</feature>
<feature type="transmembrane region" description="Helical" evidence="8">
    <location>
        <begin position="36"/>
        <end position="60"/>
    </location>
</feature>
<feature type="transmembrane region" description="Helical" evidence="8">
    <location>
        <begin position="178"/>
        <end position="200"/>
    </location>
</feature>
<organism evidence="11 12">
    <name type="scientific">Alicyclobacillus mengziensis</name>
    <dbReference type="NCBI Taxonomy" id="2931921"/>
    <lineage>
        <taxon>Bacteria</taxon>
        <taxon>Bacillati</taxon>
        <taxon>Bacillota</taxon>
        <taxon>Bacilli</taxon>
        <taxon>Bacillales</taxon>
        <taxon>Alicyclobacillaceae</taxon>
        <taxon>Alicyclobacillus</taxon>
    </lineage>
</organism>
<dbReference type="Proteomes" id="UP000663505">
    <property type="component" value="Chromosome"/>
</dbReference>
<keyword evidence="12" id="KW-1185">Reference proteome</keyword>
<feature type="transmembrane region" description="Helical" evidence="8">
    <location>
        <begin position="145"/>
        <end position="172"/>
    </location>
</feature>
<sequence>MRLTNVIVRLSGKAVPSMRETVRYYKFFLPYAIRYWGAYLFLLVTLVLSVTMTLAYAWFLKNIVQDAVTHNIVGITWMVGFGIGFYFVNVTVNFFNTYVRTVTMNKVRKDLKTDLWTHLTCLPQSFYNRYQSGDLMSRLNNDTDVAVGAIGTNLVNIIRLPLTAGAAFVYLFGMNPKLSLILLCFGPIALVSATIFSRYIRINGRQIQNQLGKISGLVTEILAGHALVRAFSLQEFFSDKYEREMGKLLTLQTSSARLGGGFRIGAQVAGTAALLWCIGMGAYDVASGVMTAGSLLAFISLMNHLVSPFTGMAQQFGGLQRSMAATERLWEVLEQPAEAAILNAAGSLRGKEPKARALPYSLELRNVSFSYDGIRDAVHHITLAVPAGKIVALVGPSGAGKSTLFQLIMRFYNPASGEILMNNQPYGLLQAPDTRKCIAYVQQEPYLFSGSIRENILLGSLVASDLDVVRAAKQANIHDFVLSLPQGYETQVGEHGVRLSGGQKQRIAIARALLKDAPLLLFDEATSALDSESESLVQDALLRLMQSRTTLVIAHRLSTIQHADVIVVMNEGEIVEMGAHDDLLSRGGLYSRLHHLQSNGLHSGHQRVKA</sequence>
<dbReference type="Gene3D" id="3.40.50.300">
    <property type="entry name" value="P-loop containing nucleotide triphosphate hydrolases"/>
    <property type="match status" value="1"/>
</dbReference>
<dbReference type="PROSITE" id="PS50929">
    <property type="entry name" value="ABC_TM1F"/>
    <property type="match status" value="1"/>
</dbReference>
<feature type="domain" description="ABC transporter" evidence="9">
    <location>
        <begin position="362"/>
        <end position="596"/>
    </location>
</feature>
<evidence type="ECO:0000259" key="9">
    <source>
        <dbReference type="PROSITE" id="PS50893"/>
    </source>
</evidence>
<protein>
    <submittedName>
        <fullName evidence="11">ABC transporter ATP-binding protein</fullName>
    </submittedName>
</protein>
<evidence type="ECO:0000256" key="2">
    <source>
        <dbReference type="ARBA" id="ARBA00005417"/>
    </source>
</evidence>
<keyword evidence="3 8" id="KW-0812">Transmembrane</keyword>
<evidence type="ECO:0000256" key="5">
    <source>
        <dbReference type="ARBA" id="ARBA00022840"/>
    </source>
</evidence>
<evidence type="ECO:0000256" key="7">
    <source>
        <dbReference type="ARBA" id="ARBA00023136"/>
    </source>
</evidence>
<dbReference type="InterPro" id="IPR003439">
    <property type="entry name" value="ABC_transporter-like_ATP-bd"/>
</dbReference>
<keyword evidence="4" id="KW-0547">Nucleotide-binding</keyword>
<dbReference type="Pfam" id="PF00664">
    <property type="entry name" value="ABC_membrane"/>
    <property type="match status" value="1"/>
</dbReference>
<dbReference type="InterPro" id="IPR017871">
    <property type="entry name" value="ABC_transporter-like_CS"/>
</dbReference>
<dbReference type="InterPro" id="IPR027417">
    <property type="entry name" value="P-loop_NTPase"/>
</dbReference>
<accession>A0A9X7VVU4</accession>
<dbReference type="FunFam" id="3.40.50.300:FF:000218">
    <property type="entry name" value="Multidrug ABC transporter ATP-binding protein"/>
    <property type="match status" value="1"/>
</dbReference>
<evidence type="ECO:0000256" key="8">
    <source>
        <dbReference type="SAM" id="Phobius"/>
    </source>
</evidence>
<evidence type="ECO:0000256" key="6">
    <source>
        <dbReference type="ARBA" id="ARBA00022989"/>
    </source>
</evidence>
<dbReference type="Gene3D" id="1.20.1560.10">
    <property type="entry name" value="ABC transporter type 1, transmembrane domain"/>
    <property type="match status" value="1"/>
</dbReference>
<dbReference type="GO" id="GO:0016887">
    <property type="term" value="F:ATP hydrolysis activity"/>
    <property type="evidence" value="ECO:0007669"/>
    <property type="project" value="InterPro"/>
</dbReference>
<dbReference type="CDD" id="cd07346">
    <property type="entry name" value="ABC_6TM_exporters"/>
    <property type="match status" value="1"/>
</dbReference>
<dbReference type="SUPFAM" id="SSF90123">
    <property type="entry name" value="ABC transporter transmembrane region"/>
    <property type="match status" value="1"/>
</dbReference>
<name>A0A9X7VVU4_9BACL</name>
<dbReference type="GO" id="GO:0005524">
    <property type="term" value="F:ATP binding"/>
    <property type="evidence" value="ECO:0007669"/>
    <property type="project" value="UniProtKB-KW"/>
</dbReference>
<keyword evidence="7 8" id="KW-0472">Membrane</keyword>
<proteinExistence type="inferred from homology"/>
<dbReference type="SMART" id="SM00382">
    <property type="entry name" value="AAA"/>
    <property type="match status" value="1"/>
</dbReference>
<evidence type="ECO:0000256" key="1">
    <source>
        <dbReference type="ARBA" id="ARBA00004651"/>
    </source>
</evidence>
<dbReference type="KEGG" id="afx:JZ786_12835"/>
<gene>
    <name evidence="11" type="ORF">JZ786_12835</name>
</gene>
<comment type="similarity">
    <text evidence="2">Belongs to the ABC transporter superfamily.</text>
</comment>
<dbReference type="InterPro" id="IPR011527">
    <property type="entry name" value="ABC1_TM_dom"/>
</dbReference>
<dbReference type="PANTHER" id="PTHR43394">
    <property type="entry name" value="ATP-DEPENDENT PERMEASE MDL1, MITOCHONDRIAL"/>
    <property type="match status" value="1"/>
</dbReference>
<dbReference type="PROSITE" id="PS00211">
    <property type="entry name" value="ABC_TRANSPORTER_1"/>
    <property type="match status" value="1"/>
</dbReference>
<evidence type="ECO:0000259" key="10">
    <source>
        <dbReference type="PROSITE" id="PS50929"/>
    </source>
</evidence>
<dbReference type="InterPro" id="IPR036640">
    <property type="entry name" value="ABC1_TM_sf"/>
</dbReference>